<dbReference type="PANTHER" id="PTHR38030">
    <property type="entry name" value="PROTOPORPHYRINOGEN IX DEHYDROGENASE [MENAQUINONE]"/>
    <property type="match status" value="1"/>
</dbReference>
<dbReference type="Gene3D" id="3.40.50.360">
    <property type="match status" value="1"/>
</dbReference>
<dbReference type="InterPro" id="IPR052200">
    <property type="entry name" value="Protoporphyrinogen_IX_DH"/>
</dbReference>
<dbReference type="Pfam" id="PF12724">
    <property type="entry name" value="Flavodoxin_5"/>
    <property type="match status" value="1"/>
</dbReference>
<evidence type="ECO:0000313" key="2">
    <source>
        <dbReference type="EMBL" id="TXN31915.1"/>
    </source>
</evidence>
<keyword evidence="3" id="KW-1185">Reference proteome</keyword>
<dbReference type="InterPro" id="IPR029039">
    <property type="entry name" value="Flavoprotein-like_sf"/>
</dbReference>
<accession>A0A5C8UW81</accession>
<evidence type="ECO:0000259" key="1">
    <source>
        <dbReference type="Pfam" id="PF12724"/>
    </source>
</evidence>
<name>A0A5C8UW81_9MICO</name>
<evidence type="ECO:0000313" key="3">
    <source>
        <dbReference type="Proteomes" id="UP000321379"/>
    </source>
</evidence>
<dbReference type="EMBL" id="VRMG01000004">
    <property type="protein sequence ID" value="TXN31915.1"/>
    <property type="molecule type" value="Genomic_DNA"/>
</dbReference>
<dbReference type="RefSeq" id="WP_147782164.1">
    <property type="nucleotide sequence ID" value="NZ_VRMG01000004.1"/>
</dbReference>
<dbReference type="InterPro" id="IPR026816">
    <property type="entry name" value="Flavodoxin_dom"/>
</dbReference>
<dbReference type="Proteomes" id="UP000321379">
    <property type="component" value="Unassembled WGS sequence"/>
</dbReference>
<dbReference type="PANTHER" id="PTHR38030:SF2">
    <property type="entry name" value="PROTOPORPHYRINOGEN IX DEHYDROGENASE [QUINONE]"/>
    <property type="match status" value="1"/>
</dbReference>
<sequence length="181" mass="19780">MSVLIAYASKYGSTAEIAERIAGKLCDLGQNALAVPAEAAGDPTAYDAIIVGSAVYLGSWRKEATDFVRHNRATLSARPVWLFSSGPLGTETTDINGKDLEVEARPKEIDEFESEISPRGSHVFFGVLDPEKLAGRDRLMRRLPPVREILPEGDFRNWDEVDAWATSIADELARSTPSSTE</sequence>
<dbReference type="SUPFAM" id="SSF52218">
    <property type="entry name" value="Flavoproteins"/>
    <property type="match status" value="1"/>
</dbReference>
<proteinExistence type="predicted"/>
<protein>
    <recommendedName>
        <fullName evidence="1">Flavodoxin domain-containing protein</fullName>
    </recommendedName>
</protein>
<gene>
    <name evidence="2" type="ORF">FVP33_03055</name>
</gene>
<feature type="domain" description="Flavodoxin" evidence="1">
    <location>
        <begin position="4"/>
        <end position="140"/>
    </location>
</feature>
<reference evidence="2 3" key="1">
    <citation type="submission" date="2019-08" db="EMBL/GenBank/DDBJ databases">
        <title>Bacterial whole genome sequence for Glaciihabitans sp. CHu50b-6-2.</title>
        <authorList>
            <person name="Jin L."/>
        </authorList>
    </citation>
    <scope>NUCLEOTIDE SEQUENCE [LARGE SCALE GENOMIC DNA]</scope>
    <source>
        <strain evidence="2 3">CHu50b-6-2</strain>
    </source>
</reference>
<organism evidence="2 3">
    <name type="scientific">Lacisediminihabitans profunda</name>
    <dbReference type="NCBI Taxonomy" id="2594790"/>
    <lineage>
        <taxon>Bacteria</taxon>
        <taxon>Bacillati</taxon>
        <taxon>Actinomycetota</taxon>
        <taxon>Actinomycetes</taxon>
        <taxon>Micrococcales</taxon>
        <taxon>Microbacteriaceae</taxon>
        <taxon>Lacisediminihabitans</taxon>
    </lineage>
</organism>
<dbReference type="AlphaFoldDB" id="A0A5C8UW81"/>
<dbReference type="GO" id="GO:0070819">
    <property type="term" value="F:menaquinone-dependent protoporphyrinogen oxidase activity"/>
    <property type="evidence" value="ECO:0007669"/>
    <property type="project" value="TreeGrafter"/>
</dbReference>
<comment type="caution">
    <text evidence="2">The sequence shown here is derived from an EMBL/GenBank/DDBJ whole genome shotgun (WGS) entry which is preliminary data.</text>
</comment>
<dbReference type="GO" id="GO:0006783">
    <property type="term" value="P:heme biosynthetic process"/>
    <property type="evidence" value="ECO:0007669"/>
    <property type="project" value="TreeGrafter"/>
</dbReference>
<dbReference type="GO" id="GO:0010181">
    <property type="term" value="F:FMN binding"/>
    <property type="evidence" value="ECO:0007669"/>
    <property type="project" value="TreeGrafter"/>
</dbReference>